<dbReference type="Proteomes" id="UP001143674">
    <property type="component" value="Unassembled WGS sequence"/>
</dbReference>
<dbReference type="AlphaFoldDB" id="A0AAE3NK26"/>
<gene>
    <name evidence="1" type="ORF">LBW55_09770</name>
</gene>
<evidence type="ECO:0000313" key="1">
    <source>
        <dbReference type="EMBL" id="MDB0521901.1"/>
    </source>
</evidence>
<dbReference type="RefSeq" id="WP_184851337.1">
    <property type="nucleotide sequence ID" value="NZ_JABZEH010000002.1"/>
</dbReference>
<name>A0AAE3NK26_RALSL</name>
<accession>A0AAE3NK26</accession>
<reference evidence="1" key="1">
    <citation type="submission" date="2021-09" db="EMBL/GenBank/DDBJ databases">
        <title>Genomic analysis of Ralstonia spp.</title>
        <authorList>
            <person name="Aburjaile F."/>
            <person name="Ariute J.C."/>
            <person name="Pais A.K.L."/>
            <person name="Albuquerque G.M.R."/>
            <person name="Silva A.M.F."/>
            <person name="Brenig B."/>
            <person name="Azevedo V."/>
            <person name="Matiuzzi M."/>
            <person name="Ramos R."/>
            <person name="Goes-Neto A."/>
            <person name="Soares S."/>
            <person name="Iseppon A.M.B."/>
            <person name="Souza E."/>
            <person name="Gama M."/>
        </authorList>
    </citation>
    <scope>NUCLEOTIDE SEQUENCE</scope>
    <source>
        <strain evidence="1">B4</strain>
    </source>
</reference>
<comment type="caution">
    <text evidence="1">The sequence shown here is derived from an EMBL/GenBank/DDBJ whole genome shotgun (WGS) entry which is preliminary data.</text>
</comment>
<protein>
    <submittedName>
        <fullName evidence="1">Uncharacterized protein</fullName>
    </submittedName>
</protein>
<sequence>MIKVKSYQGINGVDFGSDQSSVLSLFGSPERRSVNREKEIEFHFCNFILRFDANEGGLRECTLLPGCVAKINDYSVDWSGDFLSWLASEDGDLKEVYGFVLSLKLGVAVTGFHDGDDSQKAIHAFRHGDWDMFLGEMKSFGLPL</sequence>
<proteinExistence type="predicted"/>
<organism evidence="1 2">
    <name type="scientific">Ralstonia solanacearum</name>
    <name type="common">Pseudomonas solanacearum</name>
    <dbReference type="NCBI Taxonomy" id="305"/>
    <lineage>
        <taxon>Bacteria</taxon>
        <taxon>Pseudomonadati</taxon>
        <taxon>Pseudomonadota</taxon>
        <taxon>Betaproteobacteria</taxon>
        <taxon>Burkholderiales</taxon>
        <taxon>Burkholderiaceae</taxon>
        <taxon>Ralstonia</taxon>
        <taxon>Ralstonia solanacearum species complex</taxon>
    </lineage>
</organism>
<dbReference type="EMBL" id="JAIVEX010000004">
    <property type="protein sequence ID" value="MDB0521901.1"/>
    <property type="molecule type" value="Genomic_DNA"/>
</dbReference>
<evidence type="ECO:0000313" key="2">
    <source>
        <dbReference type="Proteomes" id="UP001143674"/>
    </source>
</evidence>